<evidence type="ECO:0000256" key="4">
    <source>
        <dbReference type="ARBA" id="ARBA00022553"/>
    </source>
</evidence>
<evidence type="ECO:0000256" key="12">
    <source>
        <dbReference type="ARBA" id="ARBA00022840"/>
    </source>
</evidence>
<evidence type="ECO:0000313" key="19">
    <source>
        <dbReference type="Proteomes" id="UP000317894"/>
    </source>
</evidence>
<dbReference type="NCBIfam" id="TIGR00229">
    <property type="entry name" value="sensory_box"/>
    <property type="match status" value="1"/>
</dbReference>
<feature type="domain" description="PAS" evidence="16">
    <location>
        <begin position="1"/>
        <end position="61"/>
    </location>
</feature>
<keyword evidence="4" id="KW-0597">Phosphoprotein</keyword>
<evidence type="ECO:0000256" key="8">
    <source>
        <dbReference type="ARBA" id="ARBA00022679"/>
    </source>
</evidence>
<evidence type="ECO:0000256" key="13">
    <source>
        <dbReference type="ARBA" id="ARBA00022991"/>
    </source>
</evidence>
<evidence type="ECO:0000256" key="14">
    <source>
        <dbReference type="ARBA" id="ARBA00023026"/>
    </source>
</evidence>
<feature type="domain" description="PAC" evidence="17">
    <location>
        <begin position="62"/>
        <end position="116"/>
    </location>
</feature>
<dbReference type="NCBIfam" id="NF010077">
    <property type="entry name" value="PRK13559.1"/>
    <property type="match status" value="1"/>
</dbReference>
<comment type="caution">
    <text evidence="18">The sequence shown here is derived from an EMBL/GenBank/DDBJ whole genome shotgun (WGS) entry which is preliminary data.</text>
</comment>
<dbReference type="Proteomes" id="UP000317894">
    <property type="component" value="Unassembled WGS sequence"/>
</dbReference>
<dbReference type="Gene3D" id="3.30.450.20">
    <property type="entry name" value="PAS domain"/>
    <property type="match status" value="1"/>
</dbReference>
<keyword evidence="7" id="KW-0288">FMN</keyword>
<dbReference type="OrthoDB" id="9760752at2"/>
<keyword evidence="6" id="KW-0285">Flavoprotein</keyword>
<dbReference type="PANTHER" id="PTHR41523">
    <property type="entry name" value="TWO-COMPONENT SYSTEM SENSOR PROTEIN"/>
    <property type="match status" value="1"/>
</dbReference>
<dbReference type="InterPro" id="IPR000014">
    <property type="entry name" value="PAS"/>
</dbReference>
<evidence type="ECO:0000256" key="5">
    <source>
        <dbReference type="ARBA" id="ARBA00022606"/>
    </source>
</evidence>
<evidence type="ECO:0000256" key="1">
    <source>
        <dbReference type="ARBA" id="ARBA00000085"/>
    </source>
</evidence>
<dbReference type="SMART" id="SM00911">
    <property type="entry name" value="HWE_HK"/>
    <property type="match status" value="1"/>
</dbReference>
<dbReference type="GO" id="GO:0009881">
    <property type="term" value="F:photoreceptor activity"/>
    <property type="evidence" value="ECO:0007669"/>
    <property type="project" value="UniProtKB-KW"/>
</dbReference>
<dbReference type="SUPFAM" id="SSF55785">
    <property type="entry name" value="PYP-like sensor domain (PAS domain)"/>
    <property type="match status" value="1"/>
</dbReference>
<dbReference type="GO" id="GO:0004673">
    <property type="term" value="F:protein histidine kinase activity"/>
    <property type="evidence" value="ECO:0007669"/>
    <property type="project" value="UniProtKB-EC"/>
</dbReference>
<dbReference type="SUPFAM" id="SSF55874">
    <property type="entry name" value="ATPase domain of HSP90 chaperone/DNA topoisomerase II/histidine kinase"/>
    <property type="match status" value="1"/>
</dbReference>
<keyword evidence="14" id="KW-0843">Virulence</keyword>
<evidence type="ECO:0000256" key="3">
    <source>
        <dbReference type="ARBA" id="ARBA00022543"/>
    </source>
</evidence>
<dbReference type="InterPro" id="IPR000700">
    <property type="entry name" value="PAS-assoc_C"/>
</dbReference>
<dbReference type="PANTHER" id="PTHR41523:SF8">
    <property type="entry name" value="ETHYLENE RESPONSE SENSOR PROTEIN"/>
    <property type="match status" value="1"/>
</dbReference>
<evidence type="ECO:0000256" key="11">
    <source>
        <dbReference type="ARBA" id="ARBA00022777"/>
    </source>
</evidence>
<keyword evidence="9" id="KW-0677">Repeat</keyword>
<proteinExistence type="predicted"/>
<dbReference type="Pfam" id="PF07536">
    <property type="entry name" value="HWE_HK"/>
    <property type="match status" value="1"/>
</dbReference>
<dbReference type="InterPro" id="IPR036890">
    <property type="entry name" value="HATPase_C_sf"/>
</dbReference>
<name>A0A552UJK5_9SPHN</name>
<dbReference type="AlphaFoldDB" id="A0A552UJK5"/>
<dbReference type="Pfam" id="PF13426">
    <property type="entry name" value="PAS_9"/>
    <property type="match status" value="1"/>
</dbReference>
<dbReference type="EC" id="2.7.13.3" evidence="2"/>
<keyword evidence="8" id="KW-0808">Transferase</keyword>
<keyword evidence="12" id="KW-0067">ATP-binding</keyword>
<dbReference type="PROSITE" id="PS50113">
    <property type="entry name" value="PAC"/>
    <property type="match status" value="1"/>
</dbReference>
<keyword evidence="3" id="KW-0600">Photoreceptor protein</keyword>
<keyword evidence="10" id="KW-0547">Nucleotide-binding</keyword>
<dbReference type="GO" id="GO:0005524">
    <property type="term" value="F:ATP binding"/>
    <property type="evidence" value="ECO:0007669"/>
    <property type="project" value="UniProtKB-KW"/>
</dbReference>
<accession>A0A552UJK5</accession>
<evidence type="ECO:0000259" key="17">
    <source>
        <dbReference type="PROSITE" id="PS50113"/>
    </source>
</evidence>
<comment type="catalytic activity">
    <reaction evidence="1">
        <text>ATP + protein L-histidine = ADP + protein N-phospho-L-histidine.</text>
        <dbReference type="EC" id="2.7.13.3"/>
    </reaction>
</comment>
<gene>
    <name evidence="18" type="ORF">FMM06_02665</name>
</gene>
<evidence type="ECO:0000256" key="6">
    <source>
        <dbReference type="ARBA" id="ARBA00022630"/>
    </source>
</evidence>
<evidence type="ECO:0000256" key="9">
    <source>
        <dbReference type="ARBA" id="ARBA00022737"/>
    </source>
</evidence>
<organism evidence="18 19">
    <name type="scientific">Glacieibacterium frigidum</name>
    <dbReference type="NCBI Taxonomy" id="2593303"/>
    <lineage>
        <taxon>Bacteria</taxon>
        <taxon>Pseudomonadati</taxon>
        <taxon>Pseudomonadota</taxon>
        <taxon>Alphaproteobacteria</taxon>
        <taxon>Sphingomonadales</taxon>
        <taxon>Sphingosinicellaceae</taxon>
        <taxon>Glacieibacterium</taxon>
    </lineage>
</organism>
<evidence type="ECO:0000313" key="18">
    <source>
        <dbReference type="EMBL" id="TRW18351.1"/>
    </source>
</evidence>
<dbReference type="CDD" id="cd00130">
    <property type="entry name" value="PAS"/>
    <property type="match status" value="1"/>
</dbReference>
<dbReference type="Gene3D" id="3.30.565.10">
    <property type="entry name" value="Histidine kinase-like ATPase, C-terminal domain"/>
    <property type="match status" value="1"/>
</dbReference>
<keyword evidence="11" id="KW-0418">Kinase</keyword>
<dbReference type="InterPro" id="IPR011102">
    <property type="entry name" value="Sig_transdc_His_kinase_HWE"/>
</dbReference>
<dbReference type="EMBL" id="VJWA01000001">
    <property type="protein sequence ID" value="TRW18351.1"/>
    <property type="molecule type" value="Genomic_DNA"/>
</dbReference>
<keyword evidence="13" id="KW-0157">Chromophore</keyword>
<evidence type="ECO:0000256" key="2">
    <source>
        <dbReference type="ARBA" id="ARBA00012438"/>
    </source>
</evidence>
<evidence type="ECO:0000256" key="15">
    <source>
        <dbReference type="ARBA" id="ARBA00023170"/>
    </source>
</evidence>
<protein>
    <recommendedName>
        <fullName evidence="2">histidine kinase</fullName>
        <ecNumber evidence="2">2.7.13.3</ecNumber>
    </recommendedName>
</protein>
<evidence type="ECO:0000259" key="16">
    <source>
        <dbReference type="PROSITE" id="PS50112"/>
    </source>
</evidence>
<sequence length="309" mass="33722">MPMVVTDPRQAENPIVLANKAFLTLTGYSADEVIGRNCRFLQGPDTDQEALDEIRAAIRTPRECCVDIVNYRKDGVRFVNELQISPIHDDDGQLLYFFASQMDVTLRRQAADLLAAEHALLREVDHRAKNALALVQGIVRLSNASDAARYAAAVQGRVDALAAAHGLLAEGHWRTVPLDRLIRNVVEQHGLRRISIVGPAMEIDAGQVQPLALVFHEIATNAARFGSLSVDDGQLAISWQQDPQRVAVTLAESGGPPPAPQRKPGFGLTMIDAIVRRQLGGEVDYDWAPQGLSARIHIPPTIARHGPQA</sequence>
<reference evidence="18 19" key="1">
    <citation type="submission" date="2019-07" db="EMBL/GenBank/DDBJ databases">
        <title>Novel species isolated from glacier.</title>
        <authorList>
            <person name="Liu Q."/>
            <person name="Xin Y.-H."/>
        </authorList>
    </citation>
    <scope>NUCLEOTIDE SEQUENCE [LARGE SCALE GENOMIC DNA]</scope>
    <source>
        <strain evidence="18 19">LB1R16</strain>
    </source>
</reference>
<dbReference type="InterPro" id="IPR035965">
    <property type="entry name" value="PAS-like_dom_sf"/>
</dbReference>
<dbReference type="PROSITE" id="PS50112">
    <property type="entry name" value="PAS"/>
    <property type="match status" value="1"/>
</dbReference>
<dbReference type="InterPro" id="IPR001610">
    <property type="entry name" value="PAC"/>
</dbReference>
<keyword evidence="15" id="KW-0675">Receptor</keyword>
<keyword evidence="19" id="KW-1185">Reference proteome</keyword>
<keyword evidence="5" id="KW-0716">Sensory transduction</keyword>
<evidence type="ECO:0000256" key="10">
    <source>
        <dbReference type="ARBA" id="ARBA00022741"/>
    </source>
</evidence>
<evidence type="ECO:0000256" key="7">
    <source>
        <dbReference type="ARBA" id="ARBA00022643"/>
    </source>
</evidence>
<dbReference type="SMART" id="SM00086">
    <property type="entry name" value="PAC"/>
    <property type="match status" value="1"/>
</dbReference>